<keyword evidence="3" id="KW-0732">Signal</keyword>
<dbReference type="Pfam" id="PF05577">
    <property type="entry name" value="Peptidase_S28"/>
    <property type="match status" value="1"/>
</dbReference>
<evidence type="ECO:0000313" key="7">
    <source>
        <dbReference type="Proteomes" id="UP000193642"/>
    </source>
</evidence>
<name>A0A1Y2CL73_9FUNG</name>
<keyword evidence="7" id="KW-1185">Reference proteome</keyword>
<dbReference type="InterPro" id="IPR029058">
    <property type="entry name" value="AB_hydrolase_fold"/>
</dbReference>
<evidence type="ECO:0008006" key="8">
    <source>
        <dbReference type="Google" id="ProtNLM"/>
    </source>
</evidence>
<gene>
    <name evidence="6" type="ORF">BCR33DRAFT_78191</name>
</gene>
<dbReference type="PANTHER" id="PTHR11010">
    <property type="entry name" value="PROTEASE S28 PRO-X CARBOXYPEPTIDASE-RELATED"/>
    <property type="match status" value="1"/>
</dbReference>
<dbReference type="OrthoDB" id="1735038at2759"/>
<evidence type="ECO:0000256" key="3">
    <source>
        <dbReference type="ARBA" id="ARBA00022729"/>
    </source>
</evidence>
<dbReference type="GO" id="GO:0006508">
    <property type="term" value="P:proteolysis"/>
    <property type="evidence" value="ECO:0007669"/>
    <property type="project" value="UniProtKB-KW"/>
</dbReference>
<reference evidence="6 7" key="1">
    <citation type="submission" date="2016-07" db="EMBL/GenBank/DDBJ databases">
        <title>Pervasive Adenine N6-methylation of Active Genes in Fungi.</title>
        <authorList>
            <consortium name="DOE Joint Genome Institute"/>
            <person name="Mondo S.J."/>
            <person name="Dannebaum R.O."/>
            <person name="Kuo R.C."/>
            <person name="Labutti K."/>
            <person name="Haridas S."/>
            <person name="Kuo A."/>
            <person name="Salamov A."/>
            <person name="Ahrendt S.R."/>
            <person name="Lipzen A."/>
            <person name="Sullivan W."/>
            <person name="Andreopoulos W.B."/>
            <person name="Clum A."/>
            <person name="Lindquist E."/>
            <person name="Daum C."/>
            <person name="Ramamoorthy G.K."/>
            <person name="Gryganskyi A."/>
            <person name="Culley D."/>
            <person name="Magnuson J.K."/>
            <person name="James T.Y."/>
            <person name="O'Malley M.A."/>
            <person name="Stajich J.E."/>
            <person name="Spatafora J.W."/>
            <person name="Visel A."/>
            <person name="Grigoriev I.V."/>
        </authorList>
    </citation>
    <scope>NUCLEOTIDE SEQUENCE [LARGE SCALE GENOMIC DNA]</scope>
    <source>
        <strain evidence="6 7">JEL800</strain>
    </source>
</reference>
<evidence type="ECO:0000256" key="1">
    <source>
        <dbReference type="ARBA" id="ARBA00011079"/>
    </source>
</evidence>
<dbReference type="Gene3D" id="3.40.50.1820">
    <property type="entry name" value="alpha/beta hydrolase"/>
    <property type="match status" value="1"/>
</dbReference>
<comment type="caution">
    <text evidence="6">The sequence shown here is derived from an EMBL/GenBank/DDBJ whole genome shotgun (WGS) entry which is preliminary data.</text>
</comment>
<dbReference type="InterPro" id="IPR008758">
    <property type="entry name" value="Peptidase_S28"/>
</dbReference>
<evidence type="ECO:0000256" key="5">
    <source>
        <dbReference type="ARBA" id="ARBA00023180"/>
    </source>
</evidence>
<organism evidence="6 7">
    <name type="scientific">Rhizoclosmatium globosum</name>
    <dbReference type="NCBI Taxonomy" id="329046"/>
    <lineage>
        <taxon>Eukaryota</taxon>
        <taxon>Fungi</taxon>
        <taxon>Fungi incertae sedis</taxon>
        <taxon>Chytridiomycota</taxon>
        <taxon>Chytridiomycota incertae sedis</taxon>
        <taxon>Chytridiomycetes</taxon>
        <taxon>Chytridiales</taxon>
        <taxon>Chytriomycetaceae</taxon>
        <taxon>Rhizoclosmatium</taxon>
    </lineage>
</organism>
<dbReference type="Proteomes" id="UP000193642">
    <property type="component" value="Unassembled WGS sequence"/>
</dbReference>
<keyword evidence="2" id="KW-0645">Protease</keyword>
<dbReference type="EMBL" id="MCGO01000013">
    <property type="protein sequence ID" value="ORY47753.1"/>
    <property type="molecule type" value="Genomic_DNA"/>
</dbReference>
<dbReference type="GO" id="GO:0070008">
    <property type="term" value="F:serine-type exopeptidase activity"/>
    <property type="evidence" value="ECO:0007669"/>
    <property type="project" value="InterPro"/>
</dbReference>
<evidence type="ECO:0000256" key="4">
    <source>
        <dbReference type="ARBA" id="ARBA00022801"/>
    </source>
</evidence>
<accession>A0A1Y2CL73</accession>
<keyword evidence="4" id="KW-0378">Hydrolase</keyword>
<dbReference type="SUPFAM" id="SSF53474">
    <property type="entry name" value="alpha/beta-Hydrolases"/>
    <property type="match status" value="1"/>
</dbReference>
<sequence>MNSFGKSAKKLKSKGFQNIHVRLKSLHRSWQTEQIITSAQNWNYAIEEHYFPQIVDHFGTVQGLTDSRFNQYFLLMDTFYKSGGPVFLFVGGESALKTSDFYGLVLELAQKYNGLLLGLEHRFYGAEYGRSVPTGSINSMSLQLCTSKQAVEDLAYFVESFPALFPKYGLNRNTKWISVGGSYPGALSAWLRVKHPESIYASHASSAPLLAVETSGAFLTLLKKRLIISLEIERV</sequence>
<dbReference type="PANTHER" id="PTHR11010:SF38">
    <property type="entry name" value="LYSOSOMAL PRO-X CARBOXYPEPTIDASE"/>
    <property type="match status" value="1"/>
</dbReference>
<protein>
    <recommendedName>
        <fullName evidence="8">Peptidase S28</fullName>
    </recommendedName>
</protein>
<evidence type="ECO:0000256" key="2">
    <source>
        <dbReference type="ARBA" id="ARBA00022670"/>
    </source>
</evidence>
<dbReference type="GO" id="GO:0008239">
    <property type="term" value="F:dipeptidyl-peptidase activity"/>
    <property type="evidence" value="ECO:0007669"/>
    <property type="project" value="TreeGrafter"/>
</dbReference>
<dbReference type="AlphaFoldDB" id="A0A1Y2CL73"/>
<comment type="similarity">
    <text evidence="1">Belongs to the peptidase S28 family.</text>
</comment>
<keyword evidence="5" id="KW-0325">Glycoprotein</keyword>
<proteinExistence type="inferred from homology"/>
<evidence type="ECO:0000313" key="6">
    <source>
        <dbReference type="EMBL" id="ORY47753.1"/>
    </source>
</evidence>